<dbReference type="GeneID" id="110770137"/>
<proteinExistence type="predicted"/>
<gene>
    <name evidence="3" type="primary">LOC110770137</name>
</gene>
<reference evidence="3" key="1">
    <citation type="submission" date="2025-08" db="UniProtKB">
        <authorList>
            <consortium name="RefSeq"/>
        </authorList>
    </citation>
    <scope>IDENTIFICATION</scope>
</reference>
<name>A0A6P5TSH5_PRUAV</name>
<dbReference type="KEGG" id="pavi:110770137"/>
<dbReference type="PANTHER" id="PTHR31900:SF27">
    <property type="entry name" value="FBD DOMAIN-CONTAINING PROTEIN"/>
    <property type="match status" value="1"/>
</dbReference>
<dbReference type="RefSeq" id="XP_021829911.1">
    <property type="nucleotide sequence ID" value="XM_021974219.1"/>
</dbReference>
<keyword evidence="2" id="KW-1185">Reference proteome</keyword>
<dbReference type="CDD" id="cd09917">
    <property type="entry name" value="F-box_SF"/>
    <property type="match status" value="1"/>
</dbReference>
<protein>
    <submittedName>
        <fullName evidence="3">F-box/LRR-repeat protein At3g58920 isoform X1</fullName>
    </submittedName>
</protein>
<dbReference type="InterPro" id="IPR036047">
    <property type="entry name" value="F-box-like_dom_sf"/>
</dbReference>
<dbReference type="InterPro" id="IPR032675">
    <property type="entry name" value="LRR_dom_sf"/>
</dbReference>
<organism evidence="2 3">
    <name type="scientific">Prunus avium</name>
    <name type="common">Cherry</name>
    <name type="synonym">Cerasus avium</name>
    <dbReference type="NCBI Taxonomy" id="42229"/>
    <lineage>
        <taxon>Eukaryota</taxon>
        <taxon>Viridiplantae</taxon>
        <taxon>Streptophyta</taxon>
        <taxon>Embryophyta</taxon>
        <taxon>Tracheophyta</taxon>
        <taxon>Spermatophyta</taxon>
        <taxon>Magnoliopsida</taxon>
        <taxon>eudicotyledons</taxon>
        <taxon>Gunneridae</taxon>
        <taxon>Pentapetalae</taxon>
        <taxon>rosids</taxon>
        <taxon>fabids</taxon>
        <taxon>Rosales</taxon>
        <taxon>Rosaceae</taxon>
        <taxon>Amygdaloideae</taxon>
        <taxon>Amygdaleae</taxon>
        <taxon>Prunus</taxon>
    </lineage>
</organism>
<dbReference type="PROSITE" id="PS50181">
    <property type="entry name" value="FBOX"/>
    <property type="match status" value="1"/>
</dbReference>
<dbReference type="Proteomes" id="UP000515124">
    <property type="component" value="Unplaced"/>
</dbReference>
<sequence length="499" mass="56972">MEHKNKLRATASCEGGRVHTESLVNRFSNLPLEVAHHILSFLDIEELTRFSCGSKGCRELSLSSPSLNFCFSSVDTSTCELRVKLLNTLDRFLFHRRDNKIQSFYLFWDGHYIEEGNYEPCYLCSNENFRIITWIHNAVRCNVEVLCLDILLCDFEDEGLAFPCCVFLSTSLRSLNVVQMKGIIIKTPPFAFSSNLSCLELGELDIEDEAFFKWISCSCKCIKQLTVAGVRNIKSIAIESPSLERFNFYDPYGSQICHLKISGEKLESIRIDWGFFLSGDHSLNIFAPNLIFLRWVGNVMNHPNLGELECLEEAYIFLDPKVDEFENVFEALCSVRRVGVLGINEATVKALYREGSIPAQFDDIWCLTLNTQSISDDLVPSMVSLLRGMPNLCTLHIKNDSLIYARKSDDVQVQVQVQASGFDMEYWKLQNLDFIYQLEEVTIKLTEGSNGIEFARYILEHAEALEEMNIIYSPKQSDVIKKLNESKIISDATLTFQEK</sequence>
<evidence type="ECO:0000259" key="1">
    <source>
        <dbReference type="PROSITE" id="PS50181"/>
    </source>
</evidence>
<dbReference type="Gene3D" id="1.20.1280.50">
    <property type="match status" value="1"/>
</dbReference>
<dbReference type="Gene3D" id="3.80.10.10">
    <property type="entry name" value="Ribonuclease Inhibitor"/>
    <property type="match status" value="1"/>
</dbReference>
<dbReference type="InterPro" id="IPR001810">
    <property type="entry name" value="F-box_dom"/>
</dbReference>
<evidence type="ECO:0000313" key="3">
    <source>
        <dbReference type="RefSeq" id="XP_021829911.1"/>
    </source>
</evidence>
<dbReference type="PANTHER" id="PTHR31900">
    <property type="entry name" value="F-BOX/RNI SUPERFAMILY PROTEIN-RELATED"/>
    <property type="match status" value="1"/>
</dbReference>
<accession>A0A6P5TSH5</accession>
<dbReference type="AlphaFoldDB" id="A0A6P5TSH5"/>
<dbReference type="InterPro" id="IPR050232">
    <property type="entry name" value="FBL13/AtMIF1-like"/>
</dbReference>
<dbReference type="Pfam" id="PF00646">
    <property type="entry name" value="F-box"/>
    <property type="match status" value="1"/>
</dbReference>
<feature type="domain" description="F-box" evidence="1">
    <location>
        <begin position="24"/>
        <end position="51"/>
    </location>
</feature>
<evidence type="ECO:0000313" key="2">
    <source>
        <dbReference type="Proteomes" id="UP000515124"/>
    </source>
</evidence>
<dbReference type="SUPFAM" id="SSF81383">
    <property type="entry name" value="F-box domain"/>
    <property type="match status" value="1"/>
</dbReference>